<reference evidence="4" key="2">
    <citation type="journal article" date="2017" name="Nat. Plants">
        <title>The Aegilops tauschii genome reveals multiple impacts of transposons.</title>
        <authorList>
            <person name="Zhao G."/>
            <person name="Zou C."/>
            <person name="Li K."/>
            <person name="Wang K."/>
            <person name="Li T."/>
            <person name="Gao L."/>
            <person name="Zhang X."/>
            <person name="Wang H."/>
            <person name="Yang Z."/>
            <person name="Liu X."/>
            <person name="Jiang W."/>
            <person name="Mao L."/>
            <person name="Kong X."/>
            <person name="Jiao Y."/>
            <person name="Jia J."/>
        </authorList>
    </citation>
    <scope>NUCLEOTIDE SEQUENCE [LARGE SCALE GENOMIC DNA]</scope>
    <source>
        <strain evidence="4">cv. AL8/78</strain>
    </source>
</reference>
<evidence type="ECO:0000313" key="4">
    <source>
        <dbReference type="Proteomes" id="UP000015105"/>
    </source>
</evidence>
<dbReference type="Pfam" id="PF04654">
    <property type="entry name" value="DUF599"/>
    <property type="match status" value="1"/>
</dbReference>
<dbReference type="AlphaFoldDB" id="A0A453FD07"/>
<evidence type="ECO:0000256" key="2">
    <source>
        <dbReference type="SAM" id="Phobius"/>
    </source>
</evidence>
<keyword evidence="4" id="KW-1185">Reference proteome</keyword>
<dbReference type="InterPro" id="IPR006747">
    <property type="entry name" value="DUF599"/>
</dbReference>
<dbReference type="EnsemblPlants" id="AET3Gv20639800.1">
    <property type="protein sequence ID" value="AET3Gv20639800.1"/>
    <property type="gene ID" value="AET3Gv20639800"/>
</dbReference>
<keyword evidence="2" id="KW-1133">Transmembrane helix</keyword>
<reference evidence="3" key="4">
    <citation type="submission" date="2019-03" db="UniProtKB">
        <authorList>
            <consortium name="EnsemblPlants"/>
        </authorList>
    </citation>
    <scope>IDENTIFICATION</scope>
</reference>
<feature type="region of interest" description="Disordered" evidence="1">
    <location>
        <begin position="155"/>
        <end position="182"/>
    </location>
</feature>
<evidence type="ECO:0000256" key="1">
    <source>
        <dbReference type="SAM" id="MobiDB-lite"/>
    </source>
</evidence>
<organism evidence="3 4">
    <name type="scientific">Aegilops tauschii subsp. strangulata</name>
    <name type="common">Goatgrass</name>
    <dbReference type="NCBI Taxonomy" id="200361"/>
    <lineage>
        <taxon>Eukaryota</taxon>
        <taxon>Viridiplantae</taxon>
        <taxon>Streptophyta</taxon>
        <taxon>Embryophyta</taxon>
        <taxon>Tracheophyta</taxon>
        <taxon>Spermatophyta</taxon>
        <taxon>Magnoliopsida</taxon>
        <taxon>Liliopsida</taxon>
        <taxon>Poales</taxon>
        <taxon>Poaceae</taxon>
        <taxon>BOP clade</taxon>
        <taxon>Pooideae</taxon>
        <taxon>Triticodae</taxon>
        <taxon>Triticeae</taxon>
        <taxon>Triticinae</taxon>
        <taxon>Aegilops</taxon>
    </lineage>
</organism>
<feature type="region of interest" description="Disordered" evidence="1">
    <location>
        <begin position="62"/>
        <end position="96"/>
    </location>
</feature>
<feature type="compositionally biased region" description="Basic residues" evidence="1">
    <location>
        <begin position="86"/>
        <end position="96"/>
    </location>
</feature>
<protein>
    <submittedName>
        <fullName evidence="3">Uncharacterized protein</fullName>
    </submittedName>
</protein>
<keyword evidence="2" id="KW-0812">Transmembrane</keyword>
<sequence length="248" mass="26635">MVREEDLDLVLVPLGLAVLAGYHLWLLHAILRHPTSTVVGLNALARKRWIAVMMAVEHGEERGAGRADAAEQHHGVHGAGHDGHHARLRHQRLHRRHGGPLPGVALVVLAAAGVREQDGAGVRGQVPGHLALLHARLRVQRAGHPAVRARQLPAGPAAGRRRGRRGGAVQGVRGAHGEPRQPRLVARPPRLLRVPRALHVDLRPHPDARCSVLMCALLYFLDTSADYAKGIQHMHGEGGGGARKDGAV</sequence>
<dbReference type="Gramene" id="AET3Gv20639800.1">
    <property type="protein sequence ID" value="AET3Gv20639800.1"/>
    <property type="gene ID" value="AET3Gv20639800"/>
</dbReference>
<accession>A0A453FD07</accession>
<dbReference type="PANTHER" id="PTHR31168:SF19">
    <property type="entry name" value="OS01G0683700 PROTEIN"/>
    <property type="match status" value="1"/>
</dbReference>
<reference evidence="3" key="3">
    <citation type="journal article" date="2017" name="Nature">
        <title>Genome sequence of the progenitor of the wheat D genome Aegilops tauschii.</title>
        <authorList>
            <person name="Luo M.C."/>
            <person name="Gu Y.Q."/>
            <person name="Puiu D."/>
            <person name="Wang H."/>
            <person name="Twardziok S.O."/>
            <person name="Deal K.R."/>
            <person name="Huo N."/>
            <person name="Zhu T."/>
            <person name="Wang L."/>
            <person name="Wang Y."/>
            <person name="McGuire P.E."/>
            <person name="Liu S."/>
            <person name="Long H."/>
            <person name="Ramasamy R.K."/>
            <person name="Rodriguez J.C."/>
            <person name="Van S.L."/>
            <person name="Yuan L."/>
            <person name="Wang Z."/>
            <person name="Xia Z."/>
            <person name="Xiao L."/>
            <person name="Anderson O.D."/>
            <person name="Ouyang S."/>
            <person name="Liang Y."/>
            <person name="Zimin A.V."/>
            <person name="Pertea G."/>
            <person name="Qi P."/>
            <person name="Bennetzen J.L."/>
            <person name="Dai X."/>
            <person name="Dawson M.W."/>
            <person name="Muller H.G."/>
            <person name="Kugler K."/>
            <person name="Rivarola-Duarte L."/>
            <person name="Spannagl M."/>
            <person name="Mayer K.F.X."/>
            <person name="Lu F.H."/>
            <person name="Bevan M.W."/>
            <person name="Leroy P."/>
            <person name="Li P."/>
            <person name="You F.M."/>
            <person name="Sun Q."/>
            <person name="Liu Z."/>
            <person name="Lyons E."/>
            <person name="Wicker T."/>
            <person name="Salzberg S.L."/>
            <person name="Devos K.M."/>
            <person name="Dvorak J."/>
        </authorList>
    </citation>
    <scope>NUCLEOTIDE SEQUENCE [LARGE SCALE GENOMIC DNA]</scope>
    <source>
        <strain evidence="3">cv. AL8/78</strain>
    </source>
</reference>
<reference evidence="3" key="5">
    <citation type="journal article" date="2021" name="G3 (Bethesda)">
        <title>Aegilops tauschii genome assembly Aet v5.0 features greater sequence contiguity and improved annotation.</title>
        <authorList>
            <person name="Wang L."/>
            <person name="Zhu T."/>
            <person name="Rodriguez J.C."/>
            <person name="Deal K.R."/>
            <person name="Dubcovsky J."/>
            <person name="McGuire P.E."/>
            <person name="Lux T."/>
            <person name="Spannagl M."/>
            <person name="Mayer K.F.X."/>
            <person name="Baldrich P."/>
            <person name="Meyers B.C."/>
            <person name="Huo N."/>
            <person name="Gu Y.Q."/>
            <person name="Zhou H."/>
            <person name="Devos K.M."/>
            <person name="Bennetzen J.L."/>
            <person name="Unver T."/>
            <person name="Budak H."/>
            <person name="Gulick P.J."/>
            <person name="Galiba G."/>
            <person name="Kalapos B."/>
            <person name="Nelson D.R."/>
            <person name="Li P."/>
            <person name="You F.M."/>
            <person name="Luo M.C."/>
            <person name="Dvorak J."/>
        </authorList>
    </citation>
    <scope>NUCLEOTIDE SEQUENCE [LARGE SCALE GENOMIC DNA]</scope>
    <source>
        <strain evidence="3">cv. AL8/78</strain>
    </source>
</reference>
<name>A0A453FD07_AEGTS</name>
<evidence type="ECO:0000313" key="3">
    <source>
        <dbReference type="EnsemblPlants" id="AET3Gv20639800.1"/>
    </source>
</evidence>
<proteinExistence type="predicted"/>
<dbReference type="Proteomes" id="UP000015105">
    <property type="component" value="Chromosome 3D"/>
</dbReference>
<dbReference type="PANTHER" id="PTHR31168">
    <property type="entry name" value="OS02G0292800 PROTEIN"/>
    <property type="match status" value="1"/>
</dbReference>
<reference evidence="4" key="1">
    <citation type="journal article" date="2014" name="Science">
        <title>Ancient hybridizations among the ancestral genomes of bread wheat.</title>
        <authorList>
            <consortium name="International Wheat Genome Sequencing Consortium,"/>
            <person name="Marcussen T."/>
            <person name="Sandve S.R."/>
            <person name="Heier L."/>
            <person name="Spannagl M."/>
            <person name="Pfeifer M."/>
            <person name="Jakobsen K.S."/>
            <person name="Wulff B.B."/>
            <person name="Steuernagel B."/>
            <person name="Mayer K.F."/>
            <person name="Olsen O.A."/>
        </authorList>
    </citation>
    <scope>NUCLEOTIDE SEQUENCE [LARGE SCALE GENOMIC DNA]</scope>
    <source>
        <strain evidence="4">cv. AL8/78</strain>
    </source>
</reference>
<keyword evidence="2" id="KW-0472">Membrane</keyword>
<feature type="compositionally biased region" description="Basic and acidic residues" evidence="1">
    <location>
        <begin position="62"/>
        <end position="85"/>
    </location>
</feature>
<feature type="transmembrane region" description="Helical" evidence="2">
    <location>
        <begin position="7"/>
        <end position="27"/>
    </location>
</feature>